<keyword evidence="3" id="KW-1185">Reference proteome</keyword>
<organism evidence="2 3">
    <name type="scientific">Falsochrobactrum ovis</name>
    <dbReference type="NCBI Taxonomy" id="1293442"/>
    <lineage>
        <taxon>Bacteria</taxon>
        <taxon>Pseudomonadati</taxon>
        <taxon>Pseudomonadota</taxon>
        <taxon>Alphaproteobacteria</taxon>
        <taxon>Hyphomicrobiales</taxon>
        <taxon>Brucellaceae</taxon>
        <taxon>Falsochrobactrum</taxon>
    </lineage>
</organism>
<gene>
    <name evidence="2" type="ORF">C7374_101627</name>
</gene>
<keyword evidence="1" id="KW-0472">Membrane</keyword>
<protein>
    <submittedName>
        <fullName evidence="2">Uncharacterized protein (DUF983 family)</fullName>
    </submittedName>
</protein>
<evidence type="ECO:0000256" key="1">
    <source>
        <dbReference type="SAM" id="Phobius"/>
    </source>
</evidence>
<reference evidence="2 3" key="1">
    <citation type="submission" date="2018-06" db="EMBL/GenBank/DDBJ databases">
        <title>Genomic Encyclopedia of Type Strains, Phase IV (KMG-IV): sequencing the most valuable type-strain genomes for metagenomic binning, comparative biology and taxonomic classification.</title>
        <authorList>
            <person name="Goeker M."/>
        </authorList>
    </citation>
    <scope>NUCLEOTIDE SEQUENCE [LARGE SCALE GENOMIC DNA]</scope>
    <source>
        <strain evidence="2 3">DSM 26720</strain>
    </source>
</reference>
<dbReference type="InterPro" id="IPR009325">
    <property type="entry name" value="DUF983"/>
</dbReference>
<proteinExistence type="predicted"/>
<feature type="transmembrane region" description="Helical" evidence="1">
    <location>
        <begin position="82"/>
        <end position="101"/>
    </location>
</feature>
<comment type="caution">
    <text evidence="2">The sequence shown here is derived from an EMBL/GenBank/DDBJ whole genome shotgun (WGS) entry which is preliminary data.</text>
</comment>
<dbReference type="EMBL" id="QLMK01000001">
    <property type="protein sequence ID" value="RAK34293.1"/>
    <property type="molecule type" value="Genomic_DNA"/>
</dbReference>
<evidence type="ECO:0000313" key="2">
    <source>
        <dbReference type="EMBL" id="RAK34293.1"/>
    </source>
</evidence>
<name>A0A364K010_9HYPH</name>
<accession>A0A364K010</accession>
<evidence type="ECO:0000313" key="3">
    <source>
        <dbReference type="Proteomes" id="UP000249453"/>
    </source>
</evidence>
<dbReference type="Pfam" id="PF06170">
    <property type="entry name" value="DUF983"/>
    <property type="match status" value="1"/>
</dbReference>
<keyword evidence="1" id="KW-1133">Transmembrane helix</keyword>
<dbReference type="AlphaFoldDB" id="A0A364K010"/>
<keyword evidence="1" id="KW-0812">Transmembrane</keyword>
<dbReference type="RefSeq" id="WP_111574118.1">
    <property type="nucleotide sequence ID" value="NZ_JBHEEY010000001.1"/>
</dbReference>
<feature type="transmembrane region" description="Helical" evidence="1">
    <location>
        <begin position="57"/>
        <end position="76"/>
    </location>
</feature>
<dbReference type="OrthoDB" id="9799456at2"/>
<sequence>MPDSSQPSVNPIKSGMLGRCPRCGEGRLFNGFLKVAPRCNVCELDYGFADSGDGPPAFVILLISFIILGLALWMEVTFNPPLWVQFLLWLPLAITLSLIAMRSIKGILINMQFHHNASQGRWDRPLDPDK</sequence>
<dbReference type="Proteomes" id="UP000249453">
    <property type="component" value="Unassembled WGS sequence"/>
</dbReference>